<keyword evidence="7" id="KW-1185">Reference proteome</keyword>
<dbReference type="PANTHER" id="PTHR45959">
    <property type="entry name" value="BHLH TRANSCRIPTION FACTOR"/>
    <property type="match status" value="1"/>
</dbReference>
<reference evidence="6" key="3">
    <citation type="journal article" date="2017" name="Nature">
        <title>Genome sequence of the progenitor of the wheat D genome Aegilops tauschii.</title>
        <authorList>
            <person name="Luo M.C."/>
            <person name="Gu Y.Q."/>
            <person name="Puiu D."/>
            <person name="Wang H."/>
            <person name="Twardziok S.O."/>
            <person name="Deal K.R."/>
            <person name="Huo N."/>
            <person name="Zhu T."/>
            <person name="Wang L."/>
            <person name="Wang Y."/>
            <person name="McGuire P.E."/>
            <person name="Liu S."/>
            <person name="Long H."/>
            <person name="Ramasamy R.K."/>
            <person name="Rodriguez J.C."/>
            <person name="Van S.L."/>
            <person name="Yuan L."/>
            <person name="Wang Z."/>
            <person name="Xia Z."/>
            <person name="Xiao L."/>
            <person name="Anderson O.D."/>
            <person name="Ouyang S."/>
            <person name="Liang Y."/>
            <person name="Zimin A.V."/>
            <person name="Pertea G."/>
            <person name="Qi P."/>
            <person name="Bennetzen J.L."/>
            <person name="Dai X."/>
            <person name="Dawson M.W."/>
            <person name="Muller H.G."/>
            <person name="Kugler K."/>
            <person name="Rivarola-Duarte L."/>
            <person name="Spannagl M."/>
            <person name="Mayer K.F.X."/>
            <person name="Lu F.H."/>
            <person name="Bevan M.W."/>
            <person name="Leroy P."/>
            <person name="Li P."/>
            <person name="You F.M."/>
            <person name="Sun Q."/>
            <person name="Liu Z."/>
            <person name="Lyons E."/>
            <person name="Wicker T."/>
            <person name="Salzberg S.L."/>
            <person name="Devos K.M."/>
            <person name="Dvorak J."/>
        </authorList>
    </citation>
    <scope>NUCLEOTIDE SEQUENCE [LARGE SCALE GENOMIC DNA]</scope>
    <source>
        <strain evidence="6">cv. AL8/78</strain>
    </source>
</reference>
<evidence type="ECO:0000313" key="7">
    <source>
        <dbReference type="Proteomes" id="UP000015105"/>
    </source>
</evidence>
<evidence type="ECO:0000256" key="3">
    <source>
        <dbReference type="ARBA" id="ARBA00023163"/>
    </source>
</evidence>
<dbReference type="PROSITE" id="PS50888">
    <property type="entry name" value="BHLH"/>
    <property type="match status" value="1"/>
</dbReference>
<dbReference type="EnsemblPlants" id="AET4Gv20031600.1">
    <property type="protein sequence ID" value="AET4Gv20031600.1"/>
    <property type="gene ID" value="AET4Gv20031600"/>
</dbReference>
<dbReference type="Gramene" id="AET4Gv20031600.1">
    <property type="protein sequence ID" value="AET4Gv20031600.1"/>
    <property type="gene ID" value="AET4Gv20031600"/>
</dbReference>
<organism evidence="6 7">
    <name type="scientific">Aegilops tauschii subsp. strangulata</name>
    <name type="common">Goatgrass</name>
    <dbReference type="NCBI Taxonomy" id="200361"/>
    <lineage>
        <taxon>Eukaryota</taxon>
        <taxon>Viridiplantae</taxon>
        <taxon>Streptophyta</taxon>
        <taxon>Embryophyta</taxon>
        <taxon>Tracheophyta</taxon>
        <taxon>Spermatophyta</taxon>
        <taxon>Magnoliopsida</taxon>
        <taxon>Liliopsida</taxon>
        <taxon>Poales</taxon>
        <taxon>Poaceae</taxon>
        <taxon>BOP clade</taxon>
        <taxon>Pooideae</taxon>
        <taxon>Triticodae</taxon>
        <taxon>Triticeae</taxon>
        <taxon>Triticinae</taxon>
        <taxon>Aegilops</taxon>
    </lineage>
</organism>
<reference evidence="6" key="4">
    <citation type="submission" date="2019-03" db="UniProtKB">
        <authorList>
            <consortium name="EnsemblPlants"/>
        </authorList>
    </citation>
    <scope>IDENTIFICATION</scope>
</reference>
<reference evidence="7" key="2">
    <citation type="journal article" date="2017" name="Nat. Plants">
        <title>The Aegilops tauschii genome reveals multiple impacts of transposons.</title>
        <authorList>
            <person name="Zhao G."/>
            <person name="Zou C."/>
            <person name="Li K."/>
            <person name="Wang K."/>
            <person name="Li T."/>
            <person name="Gao L."/>
            <person name="Zhang X."/>
            <person name="Wang H."/>
            <person name="Yang Z."/>
            <person name="Liu X."/>
            <person name="Jiang W."/>
            <person name="Mao L."/>
            <person name="Kong X."/>
            <person name="Jiao Y."/>
            <person name="Jia J."/>
        </authorList>
    </citation>
    <scope>NUCLEOTIDE SEQUENCE [LARGE SCALE GENOMIC DNA]</scope>
    <source>
        <strain evidence="7">cv. AL8/78</strain>
    </source>
</reference>
<dbReference type="SUPFAM" id="SSF47459">
    <property type="entry name" value="HLH, helix-loop-helix DNA-binding domain"/>
    <property type="match status" value="1"/>
</dbReference>
<reference evidence="6" key="5">
    <citation type="journal article" date="2021" name="G3 (Bethesda)">
        <title>Aegilops tauschii genome assembly Aet v5.0 features greater sequence contiguity and improved annotation.</title>
        <authorList>
            <person name="Wang L."/>
            <person name="Zhu T."/>
            <person name="Rodriguez J.C."/>
            <person name="Deal K.R."/>
            <person name="Dubcovsky J."/>
            <person name="McGuire P.E."/>
            <person name="Lux T."/>
            <person name="Spannagl M."/>
            <person name="Mayer K.F.X."/>
            <person name="Baldrich P."/>
            <person name="Meyers B.C."/>
            <person name="Huo N."/>
            <person name="Gu Y.Q."/>
            <person name="Zhou H."/>
            <person name="Devos K.M."/>
            <person name="Bennetzen J.L."/>
            <person name="Unver T."/>
            <person name="Budak H."/>
            <person name="Gulick P.J."/>
            <person name="Galiba G."/>
            <person name="Kalapos B."/>
            <person name="Nelson D.R."/>
            <person name="Li P."/>
            <person name="You F.M."/>
            <person name="Luo M.C."/>
            <person name="Dvorak J."/>
        </authorList>
    </citation>
    <scope>NUCLEOTIDE SEQUENCE [LARGE SCALE GENOMIC DNA]</scope>
    <source>
        <strain evidence="6">cv. AL8/78</strain>
    </source>
</reference>
<dbReference type="Gene3D" id="4.10.280.10">
    <property type="entry name" value="Helix-loop-helix DNA-binding domain"/>
    <property type="match status" value="1"/>
</dbReference>
<sequence length="410" mass="44330">MYQLETMDDSSLFMQWAVDTLQHDHPPLAAAYAAGDNFPSLEELRRSALQHGTAPAGMAVQDGHRLLSTDSWSSGDSAGRESMSAAVVENDVNCATTCSVGSSNNYLPMSWNFTSAMAQPSNEAAPSPATAPSAGALDGPGVVEQAHVSPPSRRASAKSAARAGHAPYAQDHIMAERKRREKINRRFIELSTVIPGLKKMDKATILSDAVKYVKEQQEKLKALEDRNLRSVAVESVVLVKKSRTAVPQDDDVGGCCRSPSAGPGAAAGSTTTTTGSALPEIEARISESNVMVRIHCEDGKGVLIRLLAEVEGLHLSIMHANAVPFQACTVIITVMAKASSFNLINLLPICCSFLLQFMYKLKEDILLCCDILWLRLRLHASLDGSYCVLHTQKVPAFFFPVVCTRLTLWF</sequence>
<dbReference type="PANTHER" id="PTHR45959:SF2">
    <property type="entry name" value="BHLH TRANSCRIPTION FACTOR"/>
    <property type="match status" value="1"/>
</dbReference>
<reference evidence="7" key="1">
    <citation type="journal article" date="2014" name="Science">
        <title>Ancient hybridizations among the ancestral genomes of bread wheat.</title>
        <authorList>
            <consortium name="International Wheat Genome Sequencing Consortium,"/>
            <person name="Marcussen T."/>
            <person name="Sandve S.R."/>
            <person name="Heier L."/>
            <person name="Spannagl M."/>
            <person name="Pfeifer M."/>
            <person name="Jakobsen K.S."/>
            <person name="Wulff B.B."/>
            <person name="Steuernagel B."/>
            <person name="Mayer K.F."/>
            <person name="Olsen O.A."/>
        </authorList>
    </citation>
    <scope>NUCLEOTIDE SEQUENCE [LARGE SCALE GENOMIC DNA]</scope>
    <source>
        <strain evidence="7">cv. AL8/78</strain>
    </source>
</reference>
<dbReference type="AlphaFoldDB" id="A0A453H224"/>
<keyword evidence="2" id="KW-0805">Transcription regulation</keyword>
<dbReference type="InterPro" id="IPR052610">
    <property type="entry name" value="bHLH_transcription_regulator"/>
</dbReference>
<dbReference type="GO" id="GO:0046983">
    <property type="term" value="F:protein dimerization activity"/>
    <property type="evidence" value="ECO:0007669"/>
    <property type="project" value="InterPro"/>
</dbReference>
<feature type="region of interest" description="Disordered" evidence="4">
    <location>
        <begin position="249"/>
        <end position="274"/>
    </location>
</feature>
<evidence type="ECO:0000256" key="2">
    <source>
        <dbReference type="ARBA" id="ARBA00023015"/>
    </source>
</evidence>
<feature type="compositionally biased region" description="Low complexity" evidence="4">
    <location>
        <begin position="149"/>
        <end position="167"/>
    </location>
</feature>
<evidence type="ECO:0000256" key="1">
    <source>
        <dbReference type="ARBA" id="ARBA00005510"/>
    </source>
</evidence>
<evidence type="ECO:0000256" key="4">
    <source>
        <dbReference type="SAM" id="MobiDB-lite"/>
    </source>
</evidence>
<keyword evidence="3" id="KW-0804">Transcription</keyword>
<accession>A0A453H224</accession>
<dbReference type="Proteomes" id="UP000015105">
    <property type="component" value="Chromosome 4D"/>
</dbReference>
<dbReference type="Pfam" id="PF00010">
    <property type="entry name" value="HLH"/>
    <property type="match status" value="1"/>
</dbReference>
<feature type="compositionally biased region" description="Low complexity" evidence="4">
    <location>
        <begin position="120"/>
        <end position="136"/>
    </location>
</feature>
<feature type="compositionally biased region" description="Low complexity" evidence="4">
    <location>
        <begin position="258"/>
        <end position="274"/>
    </location>
</feature>
<feature type="domain" description="BHLH" evidence="5">
    <location>
        <begin position="167"/>
        <end position="216"/>
    </location>
</feature>
<dbReference type="SMART" id="SM00353">
    <property type="entry name" value="HLH"/>
    <property type="match status" value="1"/>
</dbReference>
<protein>
    <recommendedName>
        <fullName evidence="5">BHLH domain-containing protein</fullName>
    </recommendedName>
</protein>
<proteinExistence type="inferred from homology"/>
<feature type="region of interest" description="Disordered" evidence="4">
    <location>
        <begin position="119"/>
        <end position="171"/>
    </location>
</feature>
<evidence type="ECO:0000313" key="6">
    <source>
        <dbReference type="EnsemblPlants" id="AET4Gv20031600.1"/>
    </source>
</evidence>
<comment type="similarity">
    <text evidence="1">Belongs to the bHLH protein family.</text>
</comment>
<dbReference type="STRING" id="200361.A0A453H224"/>
<dbReference type="InterPro" id="IPR011598">
    <property type="entry name" value="bHLH_dom"/>
</dbReference>
<name>A0A453H224_AEGTS</name>
<dbReference type="InterPro" id="IPR036638">
    <property type="entry name" value="HLH_DNA-bd_sf"/>
</dbReference>
<evidence type="ECO:0000259" key="5">
    <source>
        <dbReference type="PROSITE" id="PS50888"/>
    </source>
</evidence>